<dbReference type="GO" id="GO:0042438">
    <property type="term" value="P:melanin biosynthetic process"/>
    <property type="evidence" value="ECO:0007669"/>
    <property type="project" value="UniProtKB-KW"/>
</dbReference>
<dbReference type="InterPro" id="IPR002227">
    <property type="entry name" value="Tyrosinase_Cu-bd"/>
</dbReference>
<keyword evidence="6" id="KW-0186">Copper</keyword>
<dbReference type="AlphaFoldDB" id="A0A3N4IQU1"/>
<dbReference type="PROSITE" id="PS00498">
    <property type="entry name" value="TYROSINASE_2"/>
    <property type="match status" value="1"/>
</dbReference>
<evidence type="ECO:0000256" key="5">
    <source>
        <dbReference type="ARBA" id="ARBA00023002"/>
    </source>
</evidence>
<keyword evidence="13" id="KW-1185">Reference proteome</keyword>
<dbReference type="Proteomes" id="UP000276215">
    <property type="component" value="Unassembled WGS sequence"/>
</dbReference>
<dbReference type="InterPro" id="IPR041640">
    <property type="entry name" value="Tyrosinase_C"/>
</dbReference>
<comment type="catalytic activity">
    <reaction evidence="10">
        <text>L-tyrosine + O2 = L-dopaquinone + H2O</text>
        <dbReference type="Rhea" id="RHEA:18117"/>
        <dbReference type="ChEBI" id="CHEBI:15377"/>
        <dbReference type="ChEBI" id="CHEBI:15379"/>
        <dbReference type="ChEBI" id="CHEBI:57924"/>
        <dbReference type="ChEBI" id="CHEBI:58315"/>
        <dbReference type="EC" id="1.14.18.1"/>
    </reaction>
</comment>
<keyword evidence="8" id="KW-0470">Melanin biosynthesis</keyword>
<feature type="domain" description="Tyrosinase copper-binding" evidence="11">
    <location>
        <begin position="282"/>
        <end position="293"/>
    </location>
</feature>
<evidence type="ECO:0000256" key="1">
    <source>
        <dbReference type="ARBA" id="ARBA00001973"/>
    </source>
</evidence>
<dbReference type="Gene3D" id="2.60.310.20">
    <property type="match status" value="1"/>
</dbReference>
<dbReference type="OrthoDB" id="6132182at2759"/>
<dbReference type="STRING" id="1336337.A0A3N4IQU1"/>
<dbReference type="GO" id="GO:0004503">
    <property type="term" value="F:tyrosinase activity"/>
    <property type="evidence" value="ECO:0007669"/>
    <property type="project" value="UniProtKB-EC"/>
</dbReference>
<dbReference type="EMBL" id="ML120831">
    <property type="protein sequence ID" value="RPA88543.1"/>
    <property type="molecule type" value="Genomic_DNA"/>
</dbReference>
<accession>A0A3N4IQU1</accession>
<dbReference type="GO" id="GO:0046872">
    <property type="term" value="F:metal ion binding"/>
    <property type="evidence" value="ECO:0007669"/>
    <property type="project" value="UniProtKB-KW"/>
</dbReference>
<reference evidence="12 13" key="1">
    <citation type="journal article" date="2018" name="Nat. Ecol. Evol.">
        <title>Pezizomycetes genomes reveal the molecular basis of ectomycorrhizal truffle lifestyle.</title>
        <authorList>
            <person name="Murat C."/>
            <person name="Payen T."/>
            <person name="Noel B."/>
            <person name="Kuo A."/>
            <person name="Morin E."/>
            <person name="Chen J."/>
            <person name="Kohler A."/>
            <person name="Krizsan K."/>
            <person name="Balestrini R."/>
            <person name="Da Silva C."/>
            <person name="Montanini B."/>
            <person name="Hainaut M."/>
            <person name="Levati E."/>
            <person name="Barry K.W."/>
            <person name="Belfiori B."/>
            <person name="Cichocki N."/>
            <person name="Clum A."/>
            <person name="Dockter R.B."/>
            <person name="Fauchery L."/>
            <person name="Guy J."/>
            <person name="Iotti M."/>
            <person name="Le Tacon F."/>
            <person name="Lindquist E.A."/>
            <person name="Lipzen A."/>
            <person name="Malagnac F."/>
            <person name="Mello A."/>
            <person name="Molinier V."/>
            <person name="Miyauchi S."/>
            <person name="Poulain J."/>
            <person name="Riccioni C."/>
            <person name="Rubini A."/>
            <person name="Sitrit Y."/>
            <person name="Splivallo R."/>
            <person name="Traeger S."/>
            <person name="Wang M."/>
            <person name="Zifcakova L."/>
            <person name="Wipf D."/>
            <person name="Zambonelli A."/>
            <person name="Paolocci F."/>
            <person name="Nowrousian M."/>
            <person name="Ottonello S."/>
            <person name="Baldrian P."/>
            <person name="Spatafora J.W."/>
            <person name="Henrissat B."/>
            <person name="Nagy L.G."/>
            <person name="Aury J.M."/>
            <person name="Wincker P."/>
            <person name="Grigoriev I.V."/>
            <person name="Bonfante P."/>
            <person name="Martin F.M."/>
        </authorList>
    </citation>
    <scope>NUCLEOTIDE SEQUENCE [LARGE SCALE GENOMIC DNA]</scope>
    <source>
        <strain evidence="12 13">120613-1</strain>
    </source>
</reference>
<proteinExistence type="inferred from homology"/>
<evidence type="ECO:0000256" key="2">
    <source>
        <dbReference type="ARBA" id="ARBA00009928"/>
    </source>
</evidence>
<feature type="non-terminal residue" evidence="12">
    <location>
        <position position="1"/>
    </location>
</feature>
<organism evidence="12 13">
    <name type="scientific">Choiromyces venosus 120613-1</name>
    <dbReference type="NCBI Taxonomy" id="1336337"/>
    <lineage>
        <taxon>Eukaryota</taxon>
        <taxon>Fungi</taxon>
        <taxon>Dikarya</taxon>
        <taxon>Ascomycota</taxon>
        <taxon>Pezizomycotina</taxon>
        <taxon>Pezizomycetes</taxon>
        <taxon>Pezizales</taxon>
        <taxon>Tuberaceae</taxon>
        <taxon>Choiromyces</taxon>
    </lineage>
</organism>
<dbReference type="EC" id="1.14.18.1" evidence="3"/>
<evidence type="ECO:0000313" key="13">
    <source>
        <dbReference type="Proteomes" id="UP000276215"/>
    </source>
</evidence>
<dbReference type="PRINTS" id="PR00092">
    <property type="entry name" value="TYROSINASE"/>
</dbReference>
<dbReference type="PANTHER" id="PTHR11474">
    <property type="entry name" value="TYROSINASE FAMILY MEMBER"/>
    <property type="match status" value="1"/>
</dbReference>
<dbReference type="InterPro" id="IPR008922">
    <property type="entry name" value="Di-copper_centre_dom_sf"/>
</dbReference>
<dbReference type="Pfam" id="PF00264">
    <property type="entry name" value="Tyrosinase"/>
    <property type="match status" value="1"/>
</dbReference>
<evidence type="ECO:0000256" key="8">
    <source>
        <dbReference type="ARBA" id="ARBA00023101"/>
    </source>
</evidence>
<evidence type="ECO:0000313" key="12">
    <source>
        <dbReference type="EMBL" id="RPA88543.1"/>
    </source>
</evidence>
<comment type="cofactor">
    <cofactor evidence="1">
        <name>Cu(2+)</name>
        <dbReference type="ChEBI" id="CHEBI:29036"/>
    </cofactor>
</comment>
<feature type="non-terminal residue" evidence="12">
    <location>
        <position position="564"/>
    </location>
</feature>
<dbReference type="InterPro" id="IPR050316">
    <property type="entry name" value="Tyrosinase/Hemocyanin"/>
</dbReference>
<keyword evidence="5" id="KW-0560">Oxidoreductase</keyword>
<sequence>FTPVIGAPGLQPRIAIEDMQANAPDVYNMFILGLVAMQAEDENRDQSYYQISGIHGRPHIPWQSQFDPNNNDPSRGYCTHGNPLFATWHRPYLLLVEQTICGHATSIAARFTGPDAQKYRDAADRVRIPYWDWSSQVTRSRLPSAVTSQGVTVIQPDASGAPQSTVIANPLYSYKFSNDQNRQTYFAGVFQTIPQTCRQPDGSFNSRNNLAEDEMTNTYEPRRANTYNLFSIPNFGEFAAASGTGATAPSNWISVESIHNDIHAHIGGANGHMSYVDYAAFDPIFWLHHCNVDRLIAMYQAIWPSQFIQSSPAAATFGRIVHPGDRDDVNTPLRPFRHPDGHEWTSADINSATSIMNYGYTYPEIPAEYRTRPAQDLTTFVTGKVNDLYRPSLGGGSGSGSGYKSRREWIALIQMDQGEIYGQFSLLIFLGNVPTSVGAWQTAPNHVGGCATFGDDTSRNEYIIRGSVPLTEALVENKVDLDPAYCVPYLRKNLKWVIKQGDRSIPVKDLKSLKVGVSSSVVEYPKDYHQLPRRKKEETHYDITYKQEGGLQYNDTYLVKSEQA</sequence>
<dbReference type="PANTHER" id="PTHR11474:SF76">
    <property type="entry name" value="SHKT DOMAIN-CONTAINING PROTEIN"/>
    <property type="match status" value="1"/>
</dbReference>
<gene>
    <name evidence="12" type="ORF">L873DRAFT_1637523</name>
</gene>
<comment type="similarity">
    <text evidence="2">Belongs to the tyrosinase family.</text>
</comment>
<protein>
    <recommendedName>
        <fullName evidence="3">tyrosinase</fullName>
        <ecNumber evidence="3">1.14.18.1</ecNumber>
    </recommendedName>
</protein>
<evidence type="ECO:0000256" key="4">
    <source>
        <dbReference type="ARBA" id="ARBA00022723"/>
    </source>
</evidence>
<evidence type="ECO:0000256" key="3">
    <source>
        <dbReference type="ARBA" id="ARBA00011906"/>
    </source>
</evidence>
<keyword evidence="4" id="KW-0479">Metal-binding</keyword>
<comment type="catalytic activity">
    <reaction evidence="9">
        <text>2 L-dopa + O2 = 2 L-dopaquinone + 2 H2O</text>
        <dbReference type="Rhea" id="RHEA:34287"/>
        <dbReference type="ChEBI" id="CHEBI:15377"/>
        <dbReference type="ChEBI" id="CHEBI:15379"/>
        <dbReference type="ChEBI" id="CHEBI:57504"/>
        <dbReference type="ChEBI" id="CHEBI:57924"/>
        <dbReference type="EC" id="1.14.18.1"/>
    </reaction>
</comment>
<dbReference type="SUPFAM" id="SSF48056">
    <property type="entry name" value="Di-copper centre-containing domain"/>
    <property type="match status" value="1"/>
</dbReference>
<evidence type="ECO:0000256" key="9">
    <source>
        <dbReference type="ARBA" id="ARBA00048233"/>
    </source>
</evidence>
<evidence type="ECO:0000259" key="11">
    <source>
        <dbReference type="PROSITE" id="PS00498"/>
    </source>
</evidence>
<evidence type="ECO:0000256" key="7">
    <source>
        <dbReference type="ARBA" id="ARBA00023033"/>
    </source>
</evidence>
<evidence type="ECO:0000256" key="10">
    <source>
        <dbReference type="ARBA" id="ARBA00048881"/>
    </source>
</evidence>
<evidence type="ECO:0000256" key="6">
    <source>
        <dbReference type="ARBA" id="ARBA00023008"/>
    </source>
</evidence>
<dbReference type="Gene3D" id="1.10.1280.10">
    <property type="entry name" value="Di-copper center containing domain from catechol oxidase"/>
    <property type="match status" value="1"/>
</dbReference>
<name>A0A3N4IQU1_9PEZI</name>
<keyword evidence="7" id="KW-0503">Monooxygenase</keyword>
<dbReference type="Pfam" id="PF18132">
    <property type="entry name" value="Tyrosinase_C"/>
    <property type="match status" value="1"/>
</dbReference>